<organism evidence="6 7">
    <name type="scientific">Haemaphysalis longicornis</name>
    <name type="common">Bush tick</name>
    <dbReference type="NCBI Taxonomy" id="44386"/>
    <lineage>
        <taxon>Eukaryota</taxon>
        <taxon>Metazoa</taxon>
        <taxon>Ecdysozoa</taxon>
        <taxon>Arthropoda</taxon>
        <taxon>Chelicerata</taxon>
        <taxon>Arachnida</taxon>
        <taxon>Acari</taxon>
        <taxon>Parasitiformes</taxon>
        <taxon>Ixodida</taxon>
        <taxon>Ixodoidea</taxon>
        <taxon>Ixodidae</taxon>
        <taxon>Haemaphysalinae</taxon>
        <taxon>Haemaphysalis</taxon>
    </lineage>
</organism>
<feature type="compositionally biased region" description="Polar residues" evidence="4">
    <location>
        <begin position="153"/>
        <end position="166"/>
    </location>
</feature>
<keyword evidence="3" id="KW-0862">Zinc</keyword>
<dbReference type="GO" id="GO:0008270">
    <property type="term" value="F:zinc ion binding"/>
    <property type="evidence" value="ECO:0007669"/>
    <property type="project" value="UniProtKB-KW"/>
</dbReference>
<dbReference type="AlphaFoldDB" id="A0A9J6FIL3"/>
<dbReference type="OMA" id="RYQIHIT"/>
<keyword evidence="2" id="KW-0863">Zinc-finger</keyword>
<evidence type="ECO:0000256" key="3">
    <source>
        <dbReference type="ARBA" id="ARBA00022833"/>
    </source>
</evidence>
<accession>A0A9J6FIL3</accession>
<dbReference type="SUPFAM" id="SSF57667">
    <property type="entry name" value="beta-beta-alpha zinc fingers"/>
    <property type="match status" value="1"/>
</dbReference>
<evidence type="ECO:0000256" key="4">
    <source>
        <dbReference type="SAM" id="MobiDB-lite"/>
    </source>
</evidence>
<dbReference type="PROSITE" id="PS51800">
    <property type="entry name" value="ZF_CHHC_U11_48K"/>
    <property type="match status" value="2"/>
</dbReference>
<evidence type="ECO:0000256" key="2">
    <source>
        <dbReference type="ARBA" id="ARBA00022771"/>
    </source>
</evidence>
<evidence type="ECO:0000313" key="6">
    <source>
        <dbReference type="EMBL" id="KAH9366206.1"/>
    </source>
</evidence>
<keyword evidence="7" id="KW-1185">Reference proteome</keyword>
<protein>
    <recommendedName>
        <fullName evidence="5">CHHC U11-48K-type domain-containing protein</fullName>
    </recommendedName>
</protein>
<comment type="caution">
    <text evidence="6">The sequence shown here is derived from an EMBL/GenBank/DDBJ whole genome shotgun (WGS) entry which is preliminary data.</text>
</comment>
<dbReference type="VEuPathDB" id="VectorBase:HLOH_057457"/>
<proteinExistence type="predicted"/>
<gene>
    <name evidence="6" type="ORF">HPB48_016771</name>
</gene>
<evidence type="ECO:0000259" key="5">
    <source>
        <dbReference type="PROSITE" id="PS51800"/>
    </source>
</evidence>
<feature type="domain" description="CHHC U11-48K-type" evidence="5">
    <location>
        <begin position="38"/>
        <end position="65"/>
    </location>
</feature>
<sequence length="241" mass="26628">MHGEDTLVVCPFNPAHKVKEGRLDIHISKCRRECRRSLVNCPYNSGHLVQGDALHQHLASCPDRCSAGQANHQSAGAAEADALYPIKAPSNLPEPEECWDKDADDWEDWRTPAKEPIFRPAPIGARPAERRAYYDVFNDAPRPPGPFRVLQPSGASQSSQETSARSTLEAAADQLTALEDLPQPRASSPVELREYPQPKTTIRFLPALKLPCPDAESDCEGEPVVLAKRLAALGRGRRRRE</sequence>
<reference evidence="6 7" key="1">
    <citation type="journal article" date="2020" name="Cell">
        <title>Large-Scale Comparative Analyses of Tick Genomes Elucidate Their Genetic Diversity and Vector Capacities.</title>
        <authorList>
            <consortium name="Tick Genome and Microbiome Consortium (TIGMIC)"/>
            <person name="Jia N."/>
            <person name="Wang J."/>
            <person name="Shi W."/>
            <person name="Du L."/>
            <person name="Sun Y."/>
            <person name="Zhan W."/>
            <person name="Jiang J.F."/>
            <person name="Wang Q."/>
            <person name="Zhang B."/>
            <person name="Ji P."/>
            <person name="Bell-Sakyi L."/>
            <person name="Cui X.M."/>
            <person name="Yuan T.T."/>
            <person name="Jiang B.G."/>
            <person name="Yang W.F."/>
            <person name="Lam T.T."/>
            <person name="Chang Q.C."/>
            <person name="Ding S.J."/>
            <person name="Wang X.J."/>
            <person name="Zhu J.G."/>
            <person name="Ruan X.D."/>
            <person name="Zhao L."/>
            <person name="Wei J.T."/>
            <person name="Ye R.Z."/>
            <person name="Que T.C."/>
            <person name="Du C.H."/>
            <person name="Zhou Y.H."/>
            <person name="Cheng J.X."/>
            <person name="Dai P.F."/>
            <person name="Guo W.B."/>
            <person name="Han X.H."/>
            <person name="Huang E.J."/>
            <person name="Li L.F."/>
            <person name="Wei W."/>
            <person name="Gao Y.C."/>
            <person name="Liu J.Z."/>
            <person name="Shao H.Z."/>
            <person name="Wang X."/>
            <person name="Wang C.C."/>
            <person name="Yang T.C."/>
            <person name="Huo Q.B."/>
            <person name="Li W."/>
            <person name="Chen H.Y."/>
            <person name="Chen S.E."/>
            <person name="Zhou L.G."/>
            <person name="Ni X.B."/>
            <person name="Tian J.H."/>
            <person name="Sheng Y."/>
            <person name="Liu T."/>
            <person name="Pan Y.S."/>
            <person name="Xia L.Y."/>
            <person name="Li J."/>
            <person name="Zhao F."/>
            <person name="Cao W.C."/>
        </authorList>
    </citation>
    <scope>NUCLEOTIDE SEQUENCE [LARGE SCALE GENOMIC DNA]</scope>
    <source>
        <strain evidence="6">HaeL-2018</strain>
    </source>
</reference>
<dbReference type="InterPro" id="IPR036236">
    <property type="entry name" value="Znf_C2H2_sf"/>
</dbReference>
<dbReference type="InterPro" id="IPR022776">
    <property type="entry name" value="TRM13/UPF0224_CHHC_Znf_dom"/>
</dbReference>
<keyword evidence="1" id="KW-0479">Metal-binding</keyword>
<dbReference type="Proteomes" id="UP000821853">
    <property type="component" value="Chromosome 2"/>
</dbReference>
<name>A0A9J6FIL3_HAELO</name>
<dbReference type="EMBL" id="JABSTR010000004">
    <property type="protein sequence ID" value="KAH9366206.1"/>
    <property type="molecule type" value="Genomic_DNA"/>
</dbReference>
<dbReference type="OrthoDB" id="6424722at2759"/>
<feature type="domain" description="CHHC U11-48K-type" evidence="5">
    <location>
        <begin position="7"/>
        <end position="34"/>
    </location>
</feature>
<feature type="region of interest" description="Disordered" evidence="4">
    <location>
        <begin position="143"/>
        <end position="169"/>
    </location>
</feature>
<evidence type="ECO:0000256" key="1">
    <source>
        <dbReference type="ARBA" id="ARBA00022723"/>
    </source>
</evidence>
<dbReference type="Pfam" id="PF05253">
    <property type="entry name" value="zf-U11-48K"/>
    <property type="match status" value="2"/>
</dbReference>
<evidence type="ECO:0000313" key="7">
    <source>
        <dbReference type="Proteomes" id="UP000821853"/>
    </source>
</evidence>